<reference evidence="1" key="1">
    <citation type="journal article" date="2020" name="New Phytol.">
        <title>Comparative genomics reveals dynamic genome evolution in host specialist ectomycorrhizal fungi.</title>
        <authorList>
            <person name="Lofgren L.A."/>
            <person name="Nguyen N.H."/>
            <person name="Vilgalys R."/>
            <person name="Ruytinx J."/>
            <person name="Liao H.L."/>
            <person name="Branco S."/>
            <person name="Kuo A."/>
            <person name="LaButti K."/>
            <person name="Lipzen A."/>
            <person name="Andreopoulos W."/>
            <person name="Pangilinan J."/>
            <person name="Riley R."/>
            <person name="Hundley H."/>
            <person name="Na H."/>
            <person name="Barry K."/>
            <person name="Grigoriev I.V."/>
            <person name="Stajich J.E."/>
            <person name="Kennedy P.G."/>
        </authorList>
    </citation>
    <scope>NUCLEOTIDE SEQUENCE</scope>
    <source>
        <strain evidence="1">S12</strain>
    </source>
</reference>
<name>A0A9P7DE12_9AGAM</name>
<keyword evidence="2" id="KW-1185">Reference proteome</keyword>
<dbReference type="Proteomes" id="UP000719766">
    <property type="component" value="Unassembled WGS sequence"/>
</dbReference>
<dbReference type="Gene3D" id="1.25.40.10">
    <property type="entry name" value="Tetratricopeptide repeat domain"/>
    <property type="match status" value="1"/>
</dbReference>
<dbReference type="GeneID" id="64601008"/>
<dbReference type="InterPro" id="IPR011990">
    <property type="entry name" value="TPR-like_helical_dom_sf"/>
</dbReference>
<dbReference type="EMBL" id="JABBWE010000062">
    <property type="protein sequence ID" value="KAG1789004.1"/>
    <property type="molecule type" value="Genomic_DNA"/>
</dbReference>
<dbReference type="OrthoDB" id="2690097at2759"/>
<sequence length="109" mass="12469">MRDSDPRHQHDSSQCMQINADAKDYNSYVNRSFVKARNSDWDRALDDALKSISIQPSLMGCISKGIVLCGKRQFEDAMKVFDIAVKQQYREELMKLLTVSVNVVRSRVA</sequence>
<evidence type="ECO:0000313" key="2">
    <source>
        <dbReference type="Proteomes" id="UP000719766"/>
    </source>
</evidence>
<dbReference type="AlphaFoldDB" id="A0A9P7DE12"/>
<comment type="caution">
    <text evidence="1">The sequence shown here is derived from an EMBL/GenBank/DDBJ whole genome shotgun (WGS) entry which is preliminary data.</text>
</comment>
<gene>
    <name evidence="1" type="ORF">HD556DRAFT_1447278</name>
</gene>
<dbReference type="SUPFAM" id="SSF48452">
    <property type="entry name" value="TPR-like"/>
    <property type="match status" value="1"/>
</dbReference>
<organism evidence="1 2">
    <name type="scientific">Suillus plorans</name>
    <dbReference type="NCBI Taxonomy" id="116603"/>
    <lineage>
        <taxon>Eukaryota</taxon>
        <taxon>Fungi</taxon>
        <taxon>Dikarya</taxon>
        <taxon>Basidiomycota</taxon>
        <taxon>Agaricomycotina</taxon>
        <taxon>Agaricomycetes</taxon>
        <taxon>Agaricomycetidae</taxon>
        <taxon>Boletales</taxon>
        <taxon>Suillineae</taxon>
        <taxon>Suillaceae</taxon>
        <taxon>Suillus</taxon>
    </lineage>
</organism>
<accession>A0A9P7DE12</accession>
<proteinExistence type="predicted"/>
<dbReference type="RefSeq" id="XP_041156140.1">
    <property type="nucleotide sequence ID" value="XM_041307244.1"/>
</dbReference>
<protein>
    <submittedName>
        <fullName evidence="1">Uncharacterized protein</fullName>
    </submittedName>
</protein>
<evidence type="ECO:0000313" key="1">
    <source>
        <dbReference type="EMBL" id="KAG1789004.1"/>
    </source>
</evidence>